<comment type="caution">
    <text evidence="8">The sequence shown here is derived from an EMBL/GenBank/DDBJ whole genome shotgun (WGS) entry which is preliminary data.</text>
</comment>
<dbReference type="PROSITE" id="PS50089">
    <property type="entry name" value="ZF_RING_2"/>
    <property type="match status" value="1"/>
</dbReference>
<dbReference type="GO" id="GO:0061630">
    <property type="term" value="F:ubiquitin protein ligase activity"/>
    <property type="evidence" value="ECO:0007669"/>
    <property type="project" value="UniProtKB-EC"/>
</dbReference>
<keyword evidence="5" id="KW-0862">Zinc</keyword>
<feature type="domain" description="RING-type" evidence="7">
    <location>
        <begin position="195"/>
        <end position="236"/>
    </location>
</feature>
<accession>A0A9W7IQR2</accession>
<comment type="catalytic activity">
    <reaction evidence="1">
        <text>S-ubiquitinyl-[E2 ubiquitin-conjugating enzyme]-L-cysteine + [acceptor protein]-L-lysine = [E2 ubiquitin-conjugating enzyme]-L-cysteine + N(6)-ubiquitinyl-[acceptor protein]-L-lysine.</text>
        <dbReference type="EC" id="2.3.2.27"/>
    </reaction>
</comment>
<dbReference type="CDD" id="cd16454">
    <property type="entry name" value="RING-H2_PA-TM-RING"/>
    <property type="match status" value="1"/>
</dbReference>
<dbReference type="InterPro" id="IPR001841">
    <property type="entry name" value="Znf_RING"/>
</dbReference>
<evidence type="ECO:0000313" key="8">
    <source>
        <dbReference type="EMBL" id="GMI99685.1"/>
    </source>
</evidence>
<evidence type="ECO:0000256" key="6">
    <source>
        <dbReference type="PROSITE-ProRule" id="PRU00175"/>
    </source>
</evidence>
<organism evidence="8 10">
    <name type="scientific">Hibiscus trionum</name>
    <name type="common">Flower of an hour</name>
    <dbReference type="NCBI Taxonomy" id="183268"/>
    <lineage>
        <taxon>Eukaryota</taxon>
        <taxon>Viridiplantae</taxon>
        <taxon>Streptophyta</taxon>
        <taxon>Embryophyta</taxon>
        <taxon>Tracheophyta</taxon>
        <taxon>Spermatophyta</taxon>
        <taxon>Magnoliopsida</taxon>
        <taxon>eudicotyledons</taxon>
        <taxon>Gunneridae</taxon>
        <taxon>Pentapetalae</taxon>
        <taxon>rosids</taxon>
        <taxon>malvids</taxon>
        <taxon>Malvales</taxon>
        <taxon>Malvaceae</taxon>
        <taxon>Malvoideae</taxon>
        <taxon>Hibiscus</taxon>
    </lineage>
</organism>
<dbReference type="GO" id="GO:0008270">
    <property type="term" value="F:zinc ion binding"/>
    <property type="evidence" value="ECO:0007669"/>
    <property type="project" value="UniProtKB-KW"/>
</dbReference>
<dbReference type="EMBL" id="BSYR01000035">
    <property type="protein sequence ID" value="GMI99685.1"/>
    <property type="molecule type" value="Genomic_DNA"/>
</dbReference>
<dbReference type="EMBL" id="BSYR01000035">
    <property type="protein sequence ID" value="GMI99687.1"/>
    <property type="molecule type" value="Genomic_DNA"/>
</dbReference>
<evidence type="ECO:0000256" key="5">
    <source>
        <dbReference type="ARBA" id="ARBA00022833"/>
    </source>
</evidence>
<dbReference type="PANTHER" id="PTHR15710:SF229">
    <property type="entry name" value="E3 UBIQUITIN-PROTEIN LIGASE RNF181-LIKE"/>
    <property type="match status" value="1"/>
</dbReference>
<evidence type="ECO:0000259" key="7">
    <source>
        <dbReference type="PROSITE" id="PS50089"/>
    </source>
</evidence>
<proteinExistence type="predicted"/>
<dbReference type="EC" id="2.3.2.27" evidence="2"/>
<dbReference type="PANTHER" id="PTHR15710">
    <property type="entry name" value="E3 UBIQUITIN-PROTEIN LIGASE PRAJA"/>
    <property type="match status" value="1"/>
</dbReference>
<protein>
    <recommendedName>
        <fullName evidence="2">RING-type E3 ubiquitin transferase</fullName>
        <ecNumber evidence="2">2.3.2.27</ecNumber>
    </recommendedName>
</protein>
<dbReference type="SMART" id="SM00184">
    <property type="entry name" value="RING"/>
    <property type="match status" value="1"/>
</dbReference>
<dbReference type="Pfam" id="PF13639">
    <property type="entry name" value="zf-RING_2"/>
    <property type="match status" value="1"/>
</dbReference>
<dbReference type="GO" id="GO:0016567">
    <property type="term" value="P:protein ubiquitination"/>
    <property type="evidence" value="ECO:0007669"/>
    <property type="project" value="TreeGrafter"/>
</dbReference>
<dbReference type="GO" id="GO:0005737">
    <property type="term" value="C:cytoplasm"/>
    <property type="evidence" value="ECO:0007669"/>
    <property type="project" value="TreeGrafter"/>
</dbReference>
<keyword evidence="4 6" id="KW-0863">Zinc-finger</keyword>
<evidence type="ECO:0000256" key="3">
    <source>
        <dbReference type="ARBA" id="ARBA00022723"/>
    </source>
</evidence>
<dbReference type="Proteomes" id="UP001165190">
    <property type="component" value="Unassembled WGS sequence"/>
</dbReference>
<dbReference type="OrthoDB" id="3365801at2759"/>
<evidence type="ECO:0000313" key="10">
    <source>
        <dbReference type="Proteomes" id="UP001165190"/>
    </source>
</evidence>
<reference evidence="8" key="1">
    <citation type="submission" date="2023-05" db="EMBL/GenBank/DDBJ databases">
        <title>Genome and transcriptome analyses reveal genes involved in the formation of fine ridges on petal epidermal cells in Hibiscus trionum.</title>
        <authorList>
            <person name="Koshimizu S."/>
            <person name="Masuda S."/>
            <person name="Ishii T."/>
            <person name="Shirasu K."/>
            <person name="Hoshino A."/>
            <person name="Arita M."/>
        </authorList>
    </citation>
    <scope>NUCLEOTIDE SEQUENCE</scope>
    <source>
        <strain evidence="8">Hamamatsu line</strain>
    </source>
</reference>
<dbReference type="Gene3D" id="3.30.40.10">
    <property type="entry name" value="Zinc/RING finger domain, C3HC4 (zinc finger)"/>
    <property type="match status" value="1"/>
</dbReference>
<evidence type="ECO:0000256" key="1">
    <source>
        <dbReference type="ARBA" id="ARBA00000900"/>
    </source>
</evidence>
<dbReference type="InterPro" id="IPR013083">
    <property type="entry name" value="Znf_RING/FYVE/PHD"/>
</dbReference>
<evidence type="ECO:0000256" key="4">
    <source>
        <dbReference type="ARBA" id="ARBA00022771"/>
    </source>
</evidence>
<name>A0A9W7IQR2_HIBTR</name>
<evidence type="ECO:0000313" key="9">
    <source>
        <dbReference type="EMBL" id="GMI99687.1"/>
    </source>
</evidence>
<keyword evidence="3" id="KW-0479">Metal-binding</keyword>
<keyword evidence="10" id="KW-1185">Reference proteome</keyword>
<sequence>MKFKTQKIEFKALAMASRYITIRQTHESCSDSKIPFNLFHINLEIRCISSLHPETTLETYNRSVAVRRDMFLSEENVRSVVRAMVRDWGVTPEFVDTAIVPDILSYAWYANGLPVNLGRQVIKWRIEILIEVSPYDEIDESIEESLTNSVKFKPASKSSIEALKRDRYWDDEDEHHLPLKKRRKLVEGSSSRKACAVCLDEFSDGDEVASMPCNHVYHYNCIVEWLETSHLCPLCRYQMPVD</sequence>
<gene>
    <name evidence="8" type="ORF">HRI_003637800</name>
    <name evidence="9" type="ORF">HRI_003638000</name>
</gene>
<evidence type="ECO:0000256" key="2">
    <source>
        <dbReference type="ARBA" id="ARBA00012483"/>
    </source>
</evidence>
<dbReference type="SUPFAM" id="SSF57850">
    <property type="entry name" value="RING/U-box"/>
    <property type="match status" value="1"/>
</dbReference>
<dbReference type="AlphaFoldDB" id="A0A9W7IQR2"/>